<reference evidence="1" key="2">
    <citation type="submission" date="2025-09" db="UniProtKB">
        <authorList>
            <consortium name="EnsemblPlants"/>
        </authorList>
    </citation>
    <scope>IDENTIFICATION</scope>
</reference>
<name>A0ACD5ZVE6_AVESA</name>
<proteinExistence type="predicted"/>
<keyword evidence="2" id="KW-1185">Reference proteome</keyword>
<evidence type="ECO:0000313" key="1">
    <source>
        <dbReference type="EnsemblPlants" id="AVESA.00010b.r2.7CG0674010.1.CDS"/>
    </source>
</evidence>
<sequence>MHLLLFLRQIFVPAILDEGWSVYMWDMLSRSIHVLNPRSGPYGYNQGKKERHDLIVSRLHDALFHCFSVFFASWPIKKDNWGTMYPRIVDTKLSRDESAFVSLQIIRYYDGDKLHLPLTKLNTSKMKCMALHECMKLQGIISTIVGDVLWNALAPADTFEDF</sequence>
<accession>A0ACD5ZVE6</accession>
<organism evidence="1 2">
    <name type="scientific">Avena sativa</name>
    <name type="common">Oat</name>
    <dbReference type="NCBI Taxonomy" id="4498"/>
    <lineage>
        <taxon>Eukaryota</taxon>
        <taxon>Viridiplantae</taxon>
        <taxon>Streptophyta</taxon>
        <taxon>Embryophyta</taxon>
        <taxon>Tracheophyta</taxon>
        <taxon>Spermatophyta</taxon>
        <taxon>Magnoliopsida</taxon>
        <taxon>Liliopsida</taxon>
        <taxon>Poales</taxon>
        <taxon>Poaceae</taxon>
        <taxon>BOP clade</taxon>
        <taxon>Pooideae</taxon>
        <taxon>Poodae</taxon>
        <taxon>Poeae</taxon>
        <taxon>Poeae Chloroplast Group 1 (Aveneae type)</taxon>
        <taxon>Aveninae</taxon>
        <taxon>Avena</taxon>
    </lineage>
</organism>
<reference evidence="1" key="1">
    <citation type="submission" date="2021-05" db="EMBL/GenBank/DDBJ databases">
        <authorList>
            <person name="Scholz U."/>
            <person name="Mascher M."/>
            <person name="Fiebig A."/>
        </authorList>
    </citation>
    <scope>NUCLEOTIDE SEQUENCE [LARGE SCALE GENOMIC DNA]</scope>
</reference>
<protein>
    <submittedName>
        <fullName evidence="1">Uncharacterized protein</fullName>
    </submittedName>
</protein>
<evidence type="ECO:0000313" key="2">
    <source>
        <dbReference type="Proteomes" id="UP001732700"/>
    </source>
</evidence>
<dbReference type="Proteomes" id="UP001732700">
    <property type="component" value="Chromosome 7C"/>
</dbReference>
<dbReference type="EnsemblPlants" id="AVESA.00010b.r2.7CG0674010.1">
    <property type="protein sequence ID" value="AVESA.00010b.r2.7CG0674010.1.CDS"/>
    <property type="gene ID" value="AVESA.00010b.r2.7CG0674010"/>
</dbReference>